<proteinExistence type="predicted"/>
<organism evidence="4 5">
    <name type="scientific">Aurantiacibacter spongiae</name>
    <dbReference type="NCBI Taxonomy" id="2488860"/>
    <lineage>
        <taxon>Bacteria</taxon>
        <taxon>Pseudomonadati</taxon>
        <taxon>Pseudomonadota</taxon>
        <taxon>Alphaproteobacteria</taxon>
        <taxon>Sphingomonadales</taxon>
        <taxon>Erythrobacteraceae</taxon>
        <taxon>Aurantiacibacter</taxon>
    </lineage>
</organism>
<reference evidence="4 5" key="1">
    <citation type="submission" date="2018-11" db="EMBL/GenBank/DDBJ databases">
        <title>Erythrobacter spongiae sp. nov., isolated from a marine sponge.</title>
        <authorList>
            <person name="Zhuang L."/>
            <person name="Luo L."/>
        </authorList>
    </citation>
    <scope>NUCLEOTIDE SEQUENCE [LARGE SCALE GENOMIC DNA]</scope>
    <source>
        <strain evidence="4 5">HN-E23</strain>
    </source>
</reference>
<keyword evidence="5" id="KW-1185">Reference proteome</keyword>
<name>A0A3N5CTH0_9SPHN</name>
<dbReference type="SUPFAM" id="SSF56300">
    <property type="entry name" value="Metallo-dependent phosphatases"/>
    <property type="match status" value="1"/>
</dbReference>
<dbReference type="EMBL" id="RPFZ01000001">
    <property type="protein sequence ID" value="RPF72473.1"/>
    <property type="molecule type" value="Genomic_DNA"/>
</dbReference>
<dbReference type="GO" id="GO:0046872">
    <property type="term" value="F:metal ion binding"/>
    <property type="evidence" value="ECO:0007669"/>
    <property type="project" value="UniProtKB-KW"/>
</dbReference>
<evidence type="ECO:0000313" key="5">
    <source>
        <dbReference type="Proteomes" id="UP000275232"/>
    </source>
</evidence>
<comment type="caution">
    <text evidence="4">The sequence shown here is derived from an EMBL/GenBank/DDBJ whole genome shotgun (WGS) entry which is preliminary data.</text>
</comment>
<dbReference type="InterPro" id="IPR029052">
    <property type="entry name" value="Metallo-depent_PP-like"/>
</dbReference>
<dbReference type="GO" id="GO:0008758">
    <property type="term" value="F:UDP-2,3-diacylglucosamine hydrolase activity"/>
    <property type="evidence" value="ECO:0007669"/>
    <property type="project" value="TreeGrafter"/>
</dbReference>
<evidence type="ECO:0000313" key="4">
    <source>
        <dbReference type="EMBL" id="RPF72473.1"/>
    </source>
</evidence>
<dbReference type="Gene3D" id="3.60.21.10">
    <property type="match status" value="1"/>
</dbReference>
<dbReference type="InterPro" id="IPR004843">
    <property type="entry name" value="Calcineurin-like_PHP"/>
</dbReference>
<dbReference type="PANTHER" id="PTHR31302">
    <property type="entry name" value="TRANSMEMBRANE PROTEIN WITH METALLOPHOSPHOESTERASE DOMAIN-RELATED"/>
    <property type="match status" value="1"/>
</dbReference>
<dbReference type="GO" id="GO:0016020">
    <property type="term" value="C:membrane"/>
    <property type="evidence" value="ECO:0007669"/>
    <property type="project" value="GOC"/>
</dbReference>
<gene>
    <name evidence="4" type="ORF">EG799_13180</name>
</gene>
<dbReference type="GO" id="GO:0009245">
    <property type="term" value="P:lipid A biosynthetic process"/>
    <property type="evidence" value="ECO:0007669"/>
    <property type="project" value="TreeGrafter"/>
</dbReference>
<dbReference type="Pfam" id="PF00149">
    <property type="entry name" value="Metallophos"/>
    <property type="match status" value="1"/>
</dbReference>
<evidence type="ECO:0000256" key="1">
    <source>
        <dbReference type="ARBA" id="ARBA00022723"/>
    </source>
</evidence>
<keyword evidence="1" id="KW-0479">Metal-binding</keyword>
<dbReference type="OrthoDB" id="9780884at2"/>
<keyword evidence="2 4" id="KW-0378">Hydrolase</keyword>
<dbReference type="PANTHER" id="PTHR31302:SF31">
    <property type="entry name" value="PHOSPHODIESTERASE YAEI"/>
    <property type="match status" value="1"/>
</dbReference>
<dbReference type="AlphaFoldDB" id="A0A3N5CTH0"/>
<evidence type="ECO:0000256" key="2">
    <source>
        <dbReference type="ARBA" id="ARBA00022801"/>
    </source>
</evidence>
<dbReference type="InterPro" id="IPR051158">
    <property type="entry name" value="Metallophosphoesterase_sf"/>
</dbReference>
<protein>
    <submittedName>
        <fullName evidence="4">Phosphohydrolase</fullName>
    </submittedName>
</protein>
<accession>A0A3N5CTH0</accession>
<evidence type="ECO:0000259" key="3">
    <source>
        <dbReference type="Pfam" id="PF00149"/>
    </source>
</evidence>
<dbReference type="RefSeq" id="WP_123882140.1">
    <property type="nucleotide sequence ID" value="NZ_RPFZ01000001.1"/>
</dbReference>
<sequence>MTALLRRWRWIAAFLFVALAMLATKAWHDTLAEPRVRRLTIAVPGLPRPVTAAVLADIHVAGPDMPPSRLERIVAQVNALGPDIVLIAGDLVSEKRVATHGFTASEIVVPLAALDAPLGTVAVPCNHDHWFDWPALERELHQAGIRTLQNEATQIGPLALGGVDDAFTRRDDLPLVLQRMAPLRGGRLILTHSPDIFPQVPGTVPLVLAGHTHCGQIRLPLVGALATMSQYGARFACGVTRESGRTIVTGAGLGTSLLPVRFGTRPEIWLVTMVPRRTGRFGLSYTPPARTREAQFFPIVGSPLRARRKFLS</sequence>
<feature type="domain" description="Calcineurin-like phosphoesterase" evidence="3">
    <location>
        <begin position="53"/>
        <end position="214"/>
    </location>
</feature>
<dbReference type="Proteomes" id="UP000275232">
    <property type="component" value="Unassembled WGS sequence"/>
</dbReference>